<feature type="compositionally biased region" description="Basic residues" evidence="1">
    <location>
        <begin position="106"/>
        <end position="120"/>
    </location>
</feature>
<organism evidence="2 3">
    <name type="scientific">Euplotes crassus</name>
    <dbReference type="NCBI Taxonomy" id="5936"/>
    <lineage>
        <taxon>Eukaryota</taxon>
        <taxon>Sar</taxon>
        <taxon>Alveolata</taxon>
        <taxon>Ciliophora</taxon>
        <taxon>Intramacronucleata</taxon>
        <taxon>Spirotrichea</taxon>
        <taxon>Hypotrichia</taxon>
        <taxon>Euplotida</taxon>
        <taxon>Euplotidae</taxon>
        <taxon>Moneuplotes</taxon>
    </lineage>
</organism>
<accession>A0AAD1U5K9</accession>
<keyword evidence="3" id="KW-1185">Reference proteome</keyword>
<dbReference type="EMBL" id="CAMPGE010003940">
    <property type="protein sequence ID" value="CAI2362785.1"/>
    <property type="molecule type" value="Genomic_DNA"/>
</dbReference>
<name>A0AAD1U5K9_EUPCR</name>
<feature type="region of interest" description="Disordered" evidence="1">
    <location>
        <begin position="361"/>
        <end position="393"/>
    </location>
</feature>
<evidence type="ECO:0000256" key="1">
    <source>
        <dbReference type="SAM" id="MobiDB-lite"/>
    </source>
</evidence>
<gene>
    <name evidence="2" type="ORF">ECRASSUSDP1_LOCUS4112</name>
</gene>
<comment type="caution">
    <text evidence="2">The sequence shown here is derived from an EMBL/GenBank/DDBJ whole genome shotgun (WGS) entry which is preliminary data.</text>
</comment>
<proteinExistence type="predicted"/>
<feature type="region of interest" description="Disordered" evidence="1">
    <location>
        <begin position="106"/>
        <end position="129"/>
    </location>
</feature>
<sequence length="472" mass="54145">MKKSSSSKDQTLRAKNKRKAAYSVAPSGRHFHEYAVKTGQGFNSRRNLAKIYCSSQRSHNHTETRGKMRGKIQNISENKALVPQNSPNQLPNLVSQVPVNGKKKLKSDHRSHNVSKRRVKVGSQAMSPEKSDRILGNNIIFSIDENLERAYQKKHPSVFSSNVMSKRNKTSERRRVNNKLIYKRPLKKRDPSQRKNIDINDRFLFYKKQLNVNQPQLEQFKHGDMNEKNEILGNMQAQESQKGNITSPLPKSVILQKSKIAYLSANTQFVGKMMGDSPYNQTLTRPKYKRAIQERKHRKVVSYMASPYNTKPSKIRNFNKKANKVPRSTNTSWSRKLFKNEKERHPKVPSTQAMFNLQKDASGRVKKKSLRPLQNSPVPDSSKLEEYSPLSQRSPHIHKMETSIVRIQDMLKHMDDILVAKNQRKHLEIKKIAQEADSGRVGSSFQLPQNSGRESDLVTLLNIDDITSSNLA</sequence>
<protein>
    <submittedName>
        <fullName evidence="2">Uncharacterized protein</fullName>
    </submittedName>
</protein>
<evidence type="ECO:0000313" key="2">
    <source>
        <dbReference type="EMBL" id="CAI2362785.1"/>
    </source>
</evidence>
<dbReference type="Proteomes" id="UP001295684">
    <property type="component" value="Unassembled WGS sequence"/>
</dbReference>
<evidence type="ECO:0000313" key="3">
    <source>
        <dbReference type="Proteomes" id="UP001295684"/>
    </source>
</evidence>
<feature type="region of interest" description="Disordered" evidence="1">
    <location>
        <begin position="1"/>
        <end position="25"/>
    </location>
</feature>
<reference evidence="2" key="1">
    <citation type="submission" date="2023-07" db="EMBL/GenBank/DDBJ databases">
        <authorList>
            <consortium name="AG Swart"/>
            <person name="Singh M."/>
            <person name="Singh A."/>
            <person name="Seah K."/>
            <person name="Emmerich C."/>
        </authorList>
    </citation>
    <scope>NUCLEOTIDE SEQUENCE</scope>
    <source>
        <strain evidence="2">DP1</strain>
    </source>
</reference>
<dbReference type="AlphaFoldDB" id="A0AAD1U5K9"/>